<dbReference type="Gene3D" id="3.30.530.20">
    <property type="match status" value="1"/>
</dbReference>
<comment type="caution">
    <text evidence="3">The sequence shown here is derived from an EMBL/GenBank/DDBJ whole genome shotgun (WGS) entry which is preliminary data.</text>
</comment>
<sequence>MTATPTGRTPTGRLSAHHPLTLEISREFAVEPADLWAALTESSRTAAWIGPWSGDPASGTIAIRLNAEDGAPEQTARITACEPPHRLGVTVDAGAGQPWRLSAEVSAAPDGSRVTLLHHLDDPATAEFSGPGWEFYLDRLAAVITDAEDPAEIDFEPDYVPGMCPHYRALVEDA</sequence>
<keyword evidence="4" id="KW-1185">Reference proteome</keyword>
<reference evidence="4" key="1">
    <citation type="journal article" date="2019" name="Int. J. Syst. Evol. Microbiol.">
        <title>The Global Catalogue of Microorganisms (GCM) 10K type strain sequencing project: providing services to taxonomists for standard genome sequencing and annotation.</title>
        <authorList>
            <consortium name="The Broad Institute Genomics Platform"/>
            <consortium name="The Broad Institute Genome Sequencing Center for Infectious Disease"/>
            <person name="Wu L."/>
            <person name="Ma J."/>
        </authorList>
    </citation>
    <scope>NUCLEOTIDE SEQUENCE [LARGE SCALE GENOMIC DNA]</scope>
    <source>
        <strain evidence="4">JCM 17808</strain>
    </source>
</reference>
<dbReference type="EMBL" id="BAABGL010000002">
    <property type="protein sequence ID" value="GAA4383670.1"/>
    <property type="molecule type" value="Genomic_DNA"/>
</dbReference>
<dbReference type="Pfam" id="PF08327">
    <property type="entry name" value="AHSA1"/>
    <property type="match status" value="1"/>
</dbReference>
<gene>
    <name evidence="3" type="ORF">GCM10023167_03410</name>
</gene>
<dbReference type="SUPFAM" id="SSF55961">
    <property type="entry name" value="Bet v1-like"/>
    <property type="match status" value="1"/>
</dbReference>
<evidence type="ECO:0000313" key="3">
    <source>
        <dbReference type="EMBL" id="GAA4383670.1"/>
    </source>
</evidence>
<dbReference type="Proteomes" id="UP001500642">
    <property type="component" value="Unassembled WGS sequence"/>
</dbReference>
<protein>
    <recommendedName>
        <fullName evidence="2">Activator of Hsp90 ATPase homologue 1/2-like C-terminal domain-containing protein</fullName>
    </recommendedName>
</protein>
<evidence type="ECO:0000256" key="1">
    <source>
        <dbReference type="ARBA" id="ARBA00006817"/>
    </source>
</evidence>
<evidence type="ECO:0000259" key="2">
    <source>
        <dbReference type="Pfam" id="PF08327"/>
    </source>
</evidence>
<evidence type="ECO:0000313" key="4">
    <source>
        <dbReference type="Proteomes" id="UP001500642"/>
    </source>
</evidence>
<dbReference type="RefSeq" id="WP_247618964.1">
    <property type="nucleotide sequence ID" value="NZ_BAABGL010000002.1"/>
</dbReference>
<proteinExistence type="inferred from homology"/>
<accession>A0ABP8J2C2</accession>
<dbReference type="InterPro" id="IPR023393">
    <property type="entry name" value="START-like_dom_sf"/>
</dbReference>
<feature type="domain" description="Activator of Hsp90 ATPase homologue 1/2-like C-terminal" evidence="2">
    <location>
        <begin position="30"/>
        <end position="144"/>
    </location>
</feature>
<dbReference type="InterPro" id="IPR013538">
    <property type="entry name" value="ASHA1/2-like_C"/>
</dbReference>
<organism evidence="3 4">
    <name type="scientific">Brevibacterium pityocampae</name>
    <dbReference type="NCBI Taxonomy" id="506594"/>
    <lineage>
        <taxon>Bacteria</taxon>
        <taxon>Bacillati</taxon>
        <taxon>Actinomycetota</taxon>
        <taxon>Actinomycetes</taxon>
        <taxon>Micrococcales</taxon>
        <taxon>Brevibacteriaceae</taxon>
        <taxon>Brevibacterium</taxon>
    </lineage>
</organism>
<comment type="similarity">
    <text evidence="1">Belongs to the AHA1 family.</text>
</comment>
<name>A0ABP8J2C2_9MICO</name>